<evidence type="ECO:0000256" key="1">
    <source>
        <dbReference type="SAM" id="Phobius"/>
    </source>
</evidence>
<evidence type="ECO:0000313" key="2">
    <source>
        <dbReference type="EMBL" id="AWL07053.1"/>
    </source>
</evidence>
<dbReference type="AlphaFoldDB" id="A0A2S2DNV9"/>
<feature type="transmembrane region" description="Helical" evidence="1">
    <location>
        <begin position="198"/>
        <end position="217"/>
    </location>
</feature>
<dbReference type="GO" id="GO:0140359">
    <property type="term" value="F:ABC-type transporter activity"/>
    <property type="evidence" value="ECO:0007669"/>
    <property type="project" value="InterPro"/>
</dbReference>
<gene>
    <name evidence="2" type="ORF">DIR46_23265</name>
</gene>
<reference evidence="2 3" key="1">
    <citation type="submission" date="2018-05" db="EMBL/GenBank/DDBJ databases">
        <title>Complete genome sequence of Massilia oculi sp. nov. CCUG 43427T (=DSM 26321T), the type strain of M. oculi, and comparison with genome sequences of other Massilia strains.</title>
        <authorList>
            <person name="Zhu B."/>
        </authorList>
    </citation>
    <scope>NUCLEOTIDE SEQUENCE [LARGE SCALE GENOMIC DNA]</scope>
    <source>
        <strain evidence="2 3">CCUG 43427</strain>
    </source>
</reference>
<organism evidence="2 3">
    <name type="scientific">Massilia oculi</name>
    <dbReference type="NCBI Taxonomy" id="945844"/>
    <lineage>
        <taxon>Bacteria</taxon>
        <taxon>Pseudomonadati</taxon>
        <taxon>Pseudomonadota</taxon>
        <taxon>Betaproteobacteria</taxon>
        <taxon>Burkholderiales</taxon>
        <taxon>Oxalobacteraceae</taxon>
        <taxon>Telluria group</taxon>
        <taxon>Massilia</taxon>
    </lineage>
</organism>
<keyword evidence="1" id="KW-0812">Transmembrane</keyword>
<dbReference type="OrthoDB" id="6016419at2"/>
<dbReference type="GO" id="GO:0005886">
    <property type="term" value="C:plasma membrane"/>
    <property type="evidence" value="ECO:0007669"/>
    <property type="project" value="UniProtKB-SubCell"/>
</dbReference>
<feature type="transmembrane region" description="Helical" evidence="1">
    <location>
        <begin position="20"/>
        <end position="37"/>
    </location>
</feature>
<feature type="transmembrane region" description="Helical" evidence="1">
    <location>
        <begin position="433"/>
        <end position="455"/>
    </location>
</feature>
<feature type="transmembrane region" description="Helical" evidence="1">
    <location>
        <begin position="223"/>
        <end position="248"/>
    </location>
</feature>
<sequence length="466" mass="50356">MNATSTIIRMEARRLLRGRWLLPLWLLFGVLCAWAAWNGAAWVEGRQATLALILEDERTTHAMRRTQLAEQVTPDNQSRFGGALYATAMSLRATLPPGELALLTVGQAEGYPMAATVFPLVASNTIFDRHTAGMENPAVLAAGRFDLAFVIVWLLPLMVLAGSFDLFAAERERGMAPWLLSQPIAPARLLAGKAAARALLLALPLAGIVAAALAFASEAGPAALLQAGGLALLYALFWLVLALLVNLVARNAAQAALGCLAAWLGLVVLLPALALGVADLAAPPVNQAERTNALRAVAMQARAELRSAIVPERVPAPNIPDGLRRRALEVERGERLIQEALQPYRAQQARRLAWLDGLRLVSPAIALQDALERLAGSDAGRALRFQDQAHGFLLEVRQLVQRHLEQDRLLTVADYDRGLPRFMLREAPPAERLGALLFDAAVIVIGMAALLLAAARRLRRHATFTE</sequence>
<keyword evidence="1" id="KW-1133">Transmembrane helix</keyword>
<evidence type="ECO:0000313" key="3">
    <source>
        <dbReference type="Proteomes" id="UP000245820"/>
    </source>
</evidence>
<dbReference type="PANTHER" id="PTHR43471:SF14">
    <property type="entry name" value="ABC-2 TYPE TRANSPORT SYSTEM PERMEASE PROTEIN"/>
    <property type="match status" value="1"/>
</dbReference>
<dbReference type="Pfam" id="PF12040">
    <property type="entry name" value="DUF3526"/>
    <property type="match status" value="1"/>
</dbReference>
<dbReference type="PANTHER" id="PTHR43471">
    <property type="entry name" value="ABC TRANSPORTER PERMEASE"/>
    <property type="match status" value="1"/>
</dbReference>
<dbReference type="KEGG" id="mtim:DIR46_23265"/>
<feature type="transmembrane region" description="Helical" evidence="1">
    <location>
        <begin position="255"/>
        <end position="278"/>
    </location>
</feature>
<feature type="transmembrane region" description="Helical" evidence="1">
    <location>
        <begin position="147"/>
        <end position="168"/>
    </location>
</feature>
<protein>
    <submittedName>
        <fullName evidence="2">ABC transporter permease</fullName>
    </submittedName>
</protein>
<keyword evidence="1" id="KW-0472">Membrane</keyword>
<accession>A0A2S2DNV9</accession>
<proteinExistence type="predicted"/>
<dbReference type="EMBL" id="CP029343">
    <property type="protein sequence ID" value="AWL07053.1"/>
    <property type="molecule type" value="Genomic_DNA"/>
</dbReference>
<dbReference type="InterPro" id="IPR021913">
    <property type="entry name" value="DUF3526"/>
</dbReference>
<keyword evidence="3" id="KW-1185">Reference proteome</keyword>
<dbReference type="Proteomes" id="UP000245820">
    <property type="component" value="Chromosome"/>
</dbReference>
<dbReference type="Pfam" id="PF12679">
    <property type="entry name" value="ABC2_membrane_2"/>
    <property type="match status" value="1"/>
</dbReference>
<name>A0A2S2DNV9_9BURK</name>
<dbReference type="RefSeq" id="WP_109347349.1">
    <property type="nucleotide sequence ID" value="NZ_CP029343.1"/>
</dbReference>